<dbReference type="Proteomes" id="UP000188268">
    <property type="component" value="Unassembled WGS sequence"/>
</dbReference>
<proteinExistence type="predicted"/>
<comment type="caution">
    <text evidence="1">The sequence shown here is derived from an EMBL/GenBank/DDBJ whole genome shotgun (WGS) entry which is preliminary data.</text>
</comment>
<evidence type="ECO:0000313" key="1">
    <source>
        <dbReference type="EMBL" id="OMO99993.1"/>
    </source>
</evidence>
<dbReference type="EMBL" id="AWWV01006732">
    <property type="protein sequence ID" value="OMO99993.1"/>
    <property type="molecule type" value="Genomic_DNA"/>
</dbReference>
<sequence>MANDVVLKVKEEVKGSLKQDSFVPQGGHHQK</sequence>
<reference evidence="1 2" key="1">
    <citation type="submission" date="2013-09" db="EMBL/GenBank/DDBJ databases">
        <title>Corchorus capsularis genome sequencing.</title>
        <authorList>
            <person name="Alam M."/>
            <person name="Haque M.S."/>
            <person name="Islam M.S."/>
            <person name="Emdad E.M."/>
            <person name="Islam M.M."/>
            <person name="Ahmed B."/>
            <person name="Halim A."/>
            <person name="Hossen Q.M.M."/>
            <person name="Hossain M.Z."/>
            <person name="Ahmed R."/>
            <person name="Khan M.M."/>
            <person name="Islam R."/>
            <person name="Rashid M.M."/>
            <person name="Khan S.A."/>
            <person name="Rahman M.S."/>
            <person name="Alam M."/>
        </authorList>
    </citation>
    <scope>NUCLEOTIDE SEQUENCE [LARGE SCALE GENOMIC DNA]</scope>
    <source>
        <strain evidence="2">cv. CVL-1</strain>
        <tissue evidence="1">Whole seedling</tissue>
    </source>
</reference>
<dbReference type="Gramene" id="OMO99993">
    <property type="protein sequence ID" value="OMO99993"/>
    <property type="gene ID" value="CCACVL1_03507"/>
</dbReference>
<protein>
    <submittedName>
        <fullName evidence="1">Uncharacterized protein</fullName>
    </submittedName>
</protein>
<accession>A0A1R3JYU9</accession>
<evidence type="ECO:0000313" key="2">
    <source>
        <dbReference type="Proteomes" id="UP000188268"/>
    </source>
</evidence>
<gene>
    <name evidence="1" type="ORF">CCACVL1_03507</name>
</gene>
<organism evidence="1 2">
    <name type="scientific">Corchorus capsularis</name>
    <name type="common">Jute</name>
    <dbReference type="NCBI Taxonomy" id="210143"/>
    <lineage>
        <taxon>Eukaryota</taxon>
        <taxon>Viridiplantae</taxon>
        <taxon>Streptophyta</taxon>
        <taxon>Embryophyta</taxon>
        <taxon>Tracheophyta</taxon>
        <taxon>Spermatophyta</taxon>
        <taxon>Magnoliopsida</taxon>
        <taxon>eudicotyledons</taxon>
        <taxon>Gunneridae</taxon>
        <taxon>Pentapetalae</taxon>
        <taxon>rosids</taxon>
        <taxon>malvids</taxon>
        <taxon>Malvales</taxon>
        <taxon>Malvaceae</taxon>
        <taxon>Grewioideae</taxon>
        <taxon>Apeibeae</taxon>
        <taxon>Corchorus</taxon>
    </lineage>
</organism>
<dbReference type="AlphaFoldDB" id="A0A1R3JYU9"/>
<keyword evidence="2" id="KW-1185">Reference proteome</keyword>
<name>A0A1R3JYU9_COCAP</name>